<protein>
    <submittedName>
        <fullName evidence="1">Os08g0360800 protein</fullName>
    </submittedName>
</protein>
<accession>A0A0P0XF22</accession>
<dbReference type="InParanoid" id="A0A0P0XF22"/>
<evidence type="ECO:0000313" key="2">
    <source>
        <dbReference type="Proteomes" id="UP000059680"/>
    </source>
</evidence>
<dbReference type="Gramene" id="Os08t0360800-01">
    <property type="protein sequence ID" value="Os08t0360800-01"/>
    <property type="gene ID" value="Os08g0360800"/>
</dbReference>
<proteinExistence type="predicted"/>
<dbReference type="PaxDb" id="39947-A0A0P0XF22"/>
<reference evidence="2" key="1">
    <citation type="journal article" date="2005" name="Nature">
        <title>The map-based sequence of the rice genome.</title>
        <authorList>
            <consortium name="International rice genome sequencing project (IRGSP)"/>
            <person name="Matsumoto T."/>
            <person name="Wu J."/>
            <person name="Kanamori H."/>
            <person name="Katayose Y."/>
            <person name="Fujisawa M."/>
            <person name="Namiki N."/>
            <person name="Mizuno H."/>
            <person name="Yamamoto K."/>
            <person name="Antonio B.A."/>
            <person name="Baba T."/>
            <person name="Sakata K."/>
            <person name="Nagamura Y."/>
            <person name="Aoki H."/>
            <person name="Arikawa K."/>
            <person name="Arita K."/>
            <person name="Bito T."/>
            <person name="Chiden Y."/>
            <person name="Fujitsuka N."/>
            <person name="Fukunaka R."/>
            <person name="Hamada M."/>
            <person name="Harada C."/>
            <person name="Hayashi A."/>
            <person name="Hijishita S."/>
            <person name="Honda M."/>
            <person name="Hosokawa S."/>
            <person name="Ichikawa Y."/>
            <person name="Idonuma A."/>
            <person name="Iijima M."/>
            <person name="Ikeda M."/>
            <person name="Ikeno M."/>
            <person name="Ito K."/>
            <person name="Ito S."/>
            <person name="Ito T."/>
            <person name="Ito Y."/>
            <person name="Ito Y."/>
            <person name="Iwabuchi A."/>
            <person name="Kamiya K."/>
            <person name="Karasawa W."/>
            <person name="Kurita K."/>
            <person name="Katagiri S."/>
            <person name="Kikuta A."/>
            <person name="Kobayashi H."/>
            <person name="Kobayashi N."/>
            <person name="Machita K."/>
            <person name="Maehara T."/>
            <person name="Masukawa M."/>
            <person name="Mizubayashi T."/>
            <person name="Mukai Y."/>
            <person name="Nagasaki H."/>
            <person name="Nagata Y."/>
            <person name="Naito S."/>
            <person name="Nakashima M."/>
            <person name="Nakama Y."/>
            <person name="Nakamichi Y."/>
            <person name="Nakamura M."/>
            <person name="Meguro A."/>
            <person name="Negishi M."/>
            <person name="Ohta I."/>
            <person name="Ohta T."/>
            <person name="Okamoto M."/>
            <person name="Ono N."/>
            <person name="Saji S."/>
            <person name="Sakaguchi M."/>
            <person name="Sakai K."/>
            <person name="Shibata M."/>
            <person name="Shimokawa T."/>
            <person name="Song J."/>
            <person name="Takazaki Y."/>
            <person name="Terasawa K."/>
            <person name="Tsugane M."/>
            <person name="Tsuji K."/>
            <person name="Ueda S."/>
            <person name="Waki K."/>
            <person name="Yamagata H."/>
            <person name="Yamamoto M."/>
            <person name="Yamamoto S."/>
            <person name="Yamane H."/>
            <person name="Yoshiki S."/>
            <person name="Yoshihara R."/>
            <person name="Yukawa K."/>
            <person name="Zhong H."/>
            <person name="Yano M."/>
            <person name="Yuan Q."/>
            <person name="Ouyang S."/>
            <person name="Liu J."/>
            <person name="Jones K.M."/>
            <person name="Gansberger K."/>
            <person name="Moffat K."/>
            <person name="Hill J."/>
            <person name="Bera J."/>
            <person name="Fadrosh D."/>
            <person name="Jin S."/>
            <person name="Johri S."/>
            <person name="Kim M."/>
            <person name="Overton L."/>
            <person name="Reardon M."/>
            <person name="Tsitrin T."/>
            <person name="Vuong H."/>
            <person name="Weaver B."/>
            <person name="Ciecko A."/>
            <person name="Tallon L."/>
            <person name="Jackson J."/>
            <person name="Pai G."/>
            <person name="Aken S.V."/>
            <person name="Utterback T."/>
            <person name="Reidmuller S."/>
            <person name="Feldblyum T."/>
            <person name="Hsiao J."/>
            <person name="Zismann V."/>
            <person name="Iobst S."/>
            <person name="de Vazeille A.R."/>
            <person name="Buell C.R."/>
            <person name="Ying K."/>
            <person name="Li Y."/>
            <person name="Lu T."/>
            <person name="Huang Y."/>
            <person name="Zhao Q."/>
            <person name="Feng Q."/>
            <person name="Zhang L."/>
            <person name="Zhu J."/>
            <person name="Weng Q."/>
            <person name="Mu J."/>
            <person name="Lu Y."/>
            <person name="Fan D."/>
            <person name="Liu Y."/>
            <person name="Guan J."/>
            <person name="Zhang Y."/>
            <person name="Yu S."/>
            <person name="Liu X."/>
            <person name="Zhang Y."/>
            <person name="Hong G."/>
            <person name="Han B."/>
            <person name="Choisne N."/>
            <person name="Demange N."/>
            <person name="Orjeda G."/>
            <person name="Samain S."/>
            <person name="Cattolico L."/>
            <person name="Pelletier E."/>
            <person name="Couloux A."/>
            <person name="Segurens B."/>
            <person name="Wincker P."/>
            <person name="D'Hont A."/>
            <person name="Scarpelli C."/>
            <person name="Weissenbach J."/>
            <person name="Salanoubat M."/>
            <person name="Quetier F."/>
            <person name="Yu Y."/>
            <person name="Kim H.R."/>
            <person name="Rambo T."/>
            <person name="Currie J."/>
            <person name="Collura K."/>
            <person name="Luo M."/>
            <person name="Yang T."/>
            <person name="Ammiraju J.S.S."/>
            <person name="Engler F."/>
            <person name="Soderlund C."/>
            <person name="Wing R.A."/>
            <person name="Palmer L.E."/>
            <person name="de la Bastide M."/>
            <person name="Spiegel L."/>
            <person name="Nascimento L."/>
            <person name="Zutavern T."/>
            <person name="O'Shaughnessy A."/>
            <person name="Dike S."/>
            <person name="Dedhia N."/>
            <person name="Preston R."/>
            <person name="Balija V."/>
            <person name="McCombie W.R."/>
            <person name="Chow T."/>
            <person name="Chen H."/>
            <person name="Chung M."/>
            <person name="Chen C."/>
            <person name="Shaw J."/>
            <person name="Wu H."/>
            <person name="Hsiao K."/>
            <person name="Chao Y."/>
            <person name="Chu M."/>
            <person name="Cheng C."/>
            <person name="Hour A."/>
            <person name="Lee P."/>
            <person name="Lin S."/>
            <person name="Lin Y."/>
            <person name="Liou J."/>
            <person name="Liu S."/>
            <person name="Hsing Y."/>
            <person name="Raghuvanshi S."/>
            <person name="Mohanty A."/>
            <person name="Bharti A.K."/>
            <person name="Gaur A."/>
            <person name="Gupta V."/>
            <person name="Kumar D."/>
            <person name="Ravi V."/>
            <person name="Vij S."/>
            <person name="Kapur A."/>
            <person name="Khurana P."/>
            <person name="Khurana P."/>
            <person name="Khurana J.P."/>
            <person name="Tyagi A.K."/>
            <person name="Gaikwad K."/>
            <person name="Singh A."/>
            <person name="Dalal V."/>
            <person name="Srivastava S."/>
            <person name="Dixit A."/>
            <person name="Pal A.K."/>
            <person name="Ghazi I.A."/>
            <person name="Yadav M."/>
            <person name="Pandit A."/>
            <person name="Bhargava A."/>
            <person name="Sureshbabu K."/>
            <person name="Batra K."/>
            <person name="Sharma T.R."/>
            <person name="Mohapatra T."/>
            <person name="Singh N.K."/>
            <person name="Messing J."/>
            <person name="Nelson A.B."/>
            <person name="Fuks G."/>
            <person name="Kavchok S."/>
            <person name="Keizer G."/>
            <person name="Linton E."/>
            <person name="Llaca V."/>
            <person name="Song R."/>
            <person name="Tanyolac B."/>
            <person name="Young S."/>
            <person name="Ho-Il K."/>
            <person name="Hahn J.H."/>
            <person name="Sangsakoo G."/>
            <person name="Vanavichit A."/>
            <person name="de Mattos Luiz.A.T."/>
            <person name="Zimmer P.D."/>
            <person name="Malone G."/>
            <person name="Dellagostin O."/>
            <person name="de Oliveira A.C."/>
            <person name="Bevan M."/>
            <person name="Bancroft I."/>
            <person name="Minx P."/>
            <person name="Cordum H."/>
            <person name="Wilson R."/>
            <person name="Cheng Z."/>
            <person name="Jin W."/>
            <person name="Jiang J."/>
            <person name="Leong S.A."/>
            <person name="Iwama H."/>
            <person name="Gojobori T."/>
            <person name="Itoh T."/>
            <person name="Niimura Y."/>
            <person name="Fujii Y."/>
            <person name="Habara T."/>
            <person name="Sakai H."/>
            <person name="Sato Y."/>
            <person name="Wilson G."/>
            <person name="Kumar K."/>
            <person name="McCouch S."/>
            <person name="Juretic N."/>
            <person name="Hoen D."/>
            <person name="Wright S."/>
            <person name="Bruskiewich R."/>
            <person name="Bureau T."/>
            <person name="Miyao A."/>
            <person name="Hirochika H."/>
            <person name="Nishikawa T."/>
            <person name="Kadowaki K."/>
            <person name="Sugiura M."/>
            <person name="Burr B."/>
            <person name="Sasaki T."/>
        </authorList>
    </citation>
    <scope>NUCLEOTIDE SEQUENCE [LARGE SCALE GENOMIC DNA]</scope>
    <source>
        <strain evidence="2">cv. Nipponbare</strain>
    </source>
</reference>
<dbReference type="Proteomes" id="UP000059680">
    <property type="component" value="Chromosome 8"/>
</dbReference>
<dbReference type="STRING" id="39947.A0A0P0XF22"/>
<evidence type="ECO:0000313" key="1">
    <source>
        <dbReference type="EMBL" id="BAT05113.1"/>
    </source>
</evidence>
<keyword evidence="2" id="KW-1185">Reference proteome</keyword>
<organism evidence="1 2">
    <name type="scientific">Oryza sativa subsp. japonica</name>
    <name type="common">Rice</name>
    <dbReference type="NCBI Taxonomy" id="39947"/>
    <lineage>
        <taxon>Eukaryota</taxon>
        <taxon>Viridiplantae</taxon>
        <taxon>Streptophyta</taxon>
        <taxon>Embryophyta</taxon>
        <taxon>Tracheophyta</taxon>
        <taxon>Spermatophyta</taxon>
        <taxon>Magnoliopsida</taxon>
        <taxon>Liliopsida</taxon>
        <taxon>Poales</taxon>
        <taxon>Poaceae</taxon>
        <taxon>BOP clade</taxon>
        <taxon>Oryzoideae</taxon>
        <taxon>Oryzeae</taxon>
        <taxon>Oryzinae</taxon>
        <taxon>Oryza</taxon>
        <taxon>Oryza sativa</taxon>
    </lineage>
</organism>
<reference evidence="1 2" key="2">
    <citation type="journal article" date="2013" name="Plant Cell Physiol.">
        <title>Rice Annotation Project Database (RAP-DB): an integrative and interactive database for rice genomics.</title>
        <authorList>
            <person name="Sakai H."/>
            <person name="Lee S.S."/>
            <person name="Tanaka T."/>
            <person name="Numa H."/>
            <person name="Kim J."/>
            <person name="Kawahara Y."/>
            <person name="Wakimoto H."/>
            <person name="Yang C.C."/>
            <person name="Iwamoto M."/>
            <person name="Abe T."/>
            <person name="Yamada Y."/>
            <person name="Muto A."/>
            <person name="Inokuchi H."/>
            <person name="Ikemura T."/>
            <person name="Matsumoto T."/>
            <person name="Sasaki T."/>
            <person name="Itoh T."/>
        </authorList>
    </citation>
    <scope>NUCLEOTIDE SEQUENCE [LARGE SCALE GENOMIC DNA]</scope>
    <source>
        <strain evidence="2">cv. Nipponbare</strain>
    </source>
</reference>
<reference evidence="1 2" key="3">
    <citation type="journal article" date="2013" name="Rice">
        <title>Improvement of the Oryza sativa Nipponbare reference genome using next generation sequence and optical map data.</title>
        <authorList>
            <person name="Kawahara Y."/>
            <person name="de la Bastide M."/>
            <person name="Hamilton J.P."/>
            <person name="Kanamori H."/>
            <person name="McCombie W.R."/>
            <person name="Ouyang S."/>
            <person name="Schwartz D.C."/>
            <person name="Tanaka T."/>
            <person name="Wu J."/>
            <person name="Zhou S."/>
            <person name="Childs K.L."/>
            <person name="Davidson R.M."/>
            <person name="Lin H."/>
            <person name="Quesada-Ocampo L."/>
            <person name="Vaillancourt B."/>
            <person name="Sakai H."/>
            <person name="Lee S.S."/>
            <person name="Kim J."/>
            <person name="Numa H."/>
            <person name="Itoh T."/>
            <person name="Buell C.R."/>
            <person name="Matsumoto T."/>
        </authorList>
    </citation>
    <scope>NUCLEOTIDE SEQUENCE [LARGE SCALE GENOMIC DNA]</scope>
    <source>
        <strain evidence="2">cv. Nipponbare</strain>
    </source>
</reference>
<dbReference type="EMBL" id="AP014964">
    <property type="protein sequence ID" value="BAT05113.1"/>
    <property type="molecule type" value="Genomic_DNA"/>
</dbReference>
<sequence length="189" mass="20900">MEKNRPIYQIAPHHLNFPHIPTSRLLLFSQAAPPSSSHHTSSPVERQRWRRGQWEADLMVVWEEAGRGGAIKSVAAVTLPLPSPISSLQVRALDNSGSLQPQHALGNGVRGGDGGQIWWQDDRRPLTVEVVEVALTVTSPLPSHPIPILDLTIGRRPPVAVARPRRLQQPPRSSLMTMSSVDVCMFKMQ</sequence>
<name>A0A0P0XF22_ORYSJ</name>
<gene>
    <name evidence="1" type="ordered locus">Os08g0360800</name>
    <name evidence="1" type="ORF">OSNPB_080360800</name>
</gene>
<dbReference type="AlphaFoldDB" id="A0A0P0XF22"/>